<organism evidence="2 3">
    <name type="scientific">Sanghuangporus baumii</name>
    <name type="common">Phellinus baumii</name>
    <dbReference type="NCBI Taxonomy" id="108892"/>
    <lineage>
        <taxon>Eukaryota</taxon>
        <taxon>Fungi</taxon>
        <taxon>Dikarya</taxon>
        <taxon>Basidiomycota</taxon>
        <taxon>Agaricomycotina</taxon>
        <taxon>Agaricomycetes</taxon>
        <taxon>Hymenochaetales</taxon>
        <taxon>Hymenochaetaceae</taxon>
        <taxon>Sanghuangporus</taxon>
    </lineage>
</organism>
<accession>A0A9Q5I324</accession>
<evidence type="ECO:0000259" key="1">
    <source>
        <dbReference type="PROSITE" id="PS51186"/>
    </source>
</evidence>
<dbReference type="OrthoDB" id="41238at2759"/>
<keyword evidence="3" id="KW-1185">Reference proteome</keyword>
<dbReference type="Proteomes" id="UP000757232">
    <property type="component" value="Unassembled WGS sequence"/>
</dbReference>
<reference evidence="2" key="1">
    <citation type="submission" date="2016-06" db="EMBL/GenBank/DDBJ databases">
        <title>Draft Genome sequence of the fungus Inonotus baumii.</title>
        <authorList>
            <person name="Zhu H."/>
            <person name="Lin W."/>
        </authorList>
    </citation>
    <scope>NUCLEOTIDE SEQUENCE</scope>
    <source>
        <strain evidence="2">821</strain>
    </source>
</reference>
<dbReference type="Pfam" id="PF13302">
    <property type="entry name" value="Acetyltransf_3"/>
    <property type="match status" value="1"/>
</dbReference>
<dbReference type="GO" id="GO:1990189">
    <property type="term" value="F:protein N-terminal-serine acetyltransferase activity"/>
    <property type="evidence" value="ECO:0007669"/>
    <property type="project" value="TreeGrafter"/>
</dbReference>
<dbReference type="EMBL" id="LNZH02000126">
    <property type="protein sequence ID" value="OCB90545.1"/>
    <property type="molecule type" value="Genomic_DNA"/>
</dbReference>
<feature type="domain" description="N-acetyltransferase" evidence="1">
    <location>
        <begin position="97"/>
        <end position="201"/>
    </location>
</feature>
<dbReference type="InterPro" id="IPR051908">
    <property type="entry name" value="Ribosomal_N-acetyltransferase"/>
</dbReference>
<dbReference type="AlphaFoldDB" id="A0A9Q5I324"/>
<dbReference type="SUPFAM" id="SSF55729">
    <property type="entry name" value="Acyl-CoA N-acyltransferases (Nat)"/>
    <property type="match status" value="1"/>
</dbReference>
<dbReference type="PANTHER" id="PTHR43441:SF5">
    <property type="entry name" value="FAMILY ACETYLTRANSFERASE, PUTATIVE-RELATED"/>
    <property type="match status" value="1"/>
</dbReference>
<dbReference type="InterPro" id="IPR000182">
    <property type="entry name" value="GNAT_dom"/>
</dbReference>
<gene>
    <name evidence="2" type="ORF">A7U60_g2223</name>
</gene>
<protein>
    <recommendedName>
        <fullName evidence="1">N-acetyltransferase domain-containing protein</fullName>
    </recommendedName>
</protein>
<dbReference type="InterPro" id="IPR016181">
    <property type="entry name" value="Acyl_CoA_acyltransferase"/>
</dbReference>
<dbReference type="Gene3D" id="3.40.630.30">
    <property type="match status" value="1"/>
</dbReference>
<comment type="caution">
    <text evidence="2">The sequence shown here is derived from an EMBL/GenBank/DDBJ whole genome shotgun (WGS) entry which is preliminary data.</text>
</comment>
<dbReference type="PANTHER" id="PTHR43441">
    <property type="entry name" value="RIBOSOMAL-PROTEIN-SERINE ACETYLTRANSFERASE"/>
    <property type="match status" value="1"/>
</dbReference>
<proteinExistence type="predicted"/>
<dbReference type="GO" id="GO:0008999">
    <property type="term" value="F:protein-N-terminal-alanine acetyltransferase activity"/>
    <property type="evidence" value="ECO:0007669"/>
    <property type="project" value="TreeGrafter"/>
</dbReference>
<sequence length="242" mass="27731">MVKTRDSTADFDFPIRVLESERVLLTVFDPSIHAREFVDRSKAHPKLFNYFPCGPFEDVNHFTKTFYEEGIIPKGENILFAIFDKTGSDGSPRFAGIIGLLWASVVNQYTEIRFVIVLPEFQRTHVTTNAVGLLLHYCLELPNSTKSKYGPGLGLRRVQWQAHGDNAASLGAAERMGFRREGLIRWQRIWPEGRREAVQVSPERAVLCKSSGGIHAWMLAVCWDDWDLEGTREFVRERMERV</sequence>
<evidence type="ECO:0000313" key="2">
    <source>
        <dbReference type="EMBL" id="OCB90545.1"/>
    </source>
</evidence>
<evidence type="ECO:0000313" key="3">
    <source>
        <dbReference type="Proteomes" id="UP000757232"/>
    </source>
</evidence>
<dbReference type="PROSITE" id="PS51186">
    <property type="entry name" value="GNAT"/>
    <property type="match status" value="1"/>
</dbReference>
<name>A0A9Q5I324_SANBA</name>